<dbReference type="RefSeq" id="WP_002922355.1">
    <property type="nucleotide sequence ID" value="NZ_GL890990.1"/>
</dbReference>
<evidence type="ECO:0000313" key="2">
    <source>
        <dbReference type="Proteomes" id="UP000004171"/>
    </source>
</evidence>
<sequence length="136" mass="15272">MTVKYATDVIETFDTEKTLGTLNFLETILHKKWEDYVDEATGEEKRRETDFVEEVDVKLYSSAVNGDITVTVPPEAKVAQMTAEKNYNDEVVLVAPTARFWTNTETINGNRVVSSGVKIRAKDVSLLNKPEAKKEG</sequence>
<dbReference type="EMBL" id="AFFL01000004">
    <property type="protein sequence ID" value="EGJ37732.1"/>
    <property type="molecule type" value="Genomic_DNA"/>
</dbReference>
<name>F3UDA6_STRSA</name>
<accession>F3UDA6</accession>
<evidence type="ECO:0008006" key="3">
    <source>
        <dbReference type="Google" id="ProtNLM"/>
    </source>
</evidence>
<evidence type="ECO:0000313" key="1">
    <source>
        <dbReference type="EMBL" id="EGJ37732.1"/>
    </source>
</evidence>
<dbReference type="Pfam" id="PF06125">
    <property type="entry name" value="DUF961"/>
    <property type="match status" value="1"/>
</dbReference>
<dbReference type="InterPro" id="IPR010365">
    <property type="entry name" value="DUF961"/>
</dbReference>
<dbReference type="AlphaFoldDB" id="F3UDA6"/>
<proteinExistence type="predicted"/>
<protein>
    <recommendedName>
        <fullName evidence="3">DUF961 domain-containing protein</fullName>
    </recommendedName>
</protein>
<dbReference type="HOGENOM" id="CLU_1874346_0_0_9"/>
<gene>
    <name evidence="1" type="ORF">HMPREF9393_1513</name>
</gene>
<dbReference type="InterPro" id="IPR038620">
    <property type="entry name" value="YdcP-like_sf"/>
</dbReference>
<comment type="caution">
    <text evidence="1">The sequence shown here is derived from an EMBL/GenBank/DDBJ whole genome shotgun (WGS) entry which is preliminary data.</text>
</comment>
<reference evidence="1 2" key="1">
    <citation type="submission" date="2011-03" db="EMBL/GenBank/DDBJ databases">
        <authorList>
            <person name="Muzny D."/>
            <person name="Qin X."/>
            <person name="Deng J."/>
            <person name="Jiang H."/>
            <person name="Liu Y."/>
            <person name="Qu J."/>
            <person name="Song X.-Z."/>
            <person name="Zhang L."/>
            <person name="Thornton R."/>
            <person name="Coyle M."/>
            <person name="Francisco L."/>
            <person name="Jackson L."/>
            <person name="Javaid M."/>
            <person name="Korchina V."/>
            <person name="Kovar C."/>
            <person name="Mata R."/>
            <person name="Mathew T."/>
            <person name="Ngo R."/>
            <person name="Nguyen L."/>
            <person name="Nguyen N."/>
            <person name="Okwuonu G."/>
            <person name="Ongeri F."/>
            <person name="Pham C."/>
            <person name="Simmons D."/>
            <person name="Wilczek-Boney K."/>
            <person name="Hale W."/>
            <person name="Jakkamsetti A."/>
            <person name="Pham P."/>
            <person name="Ruth R."/>
            <person name="San Lucas F."/>
            <person name="Warren J."/>
            <person name="Zhang J."/>
            <person name="Zhao Z."/>
            <person name="Zhou C."/>
            <person name="Zhu D."/>
            <person name="Lee S."/>
            <person name="Bess C."/>
            <person name="Blankenburg K."/>
            <person name="Forbes L."/>
            <person name="Fu Q."/>
            <person name="Gubbala S."/>
            <person name="Hirani K."/>
            <person name="Jayaseelan J.C."/>
            <person name="Lara F."/>
            <person name="Munidasa M."/>
            <person name="Palculict T."/>
            <person name="Patil S."/>
            <person name="Pu L.-L."/>
            <person name="Saada N."/>
            <person name="Tang L."/>
            <person name="Weissenberger G."/>
            <person name="Zhu Y."/>
            <person name="Hemphill L."/>
            <person name="Shang Y."/>
            <person name="Youmans B."/>
            <person name="Ayvaz T."/>
            <person name="Ross M."/>
            <person name="Santibanez J."/>
            <person name="Aqrawi P."/>
            <person name="Gross S."/>
            <person name="Joshi V."/>
            <person name="Fowler G."/>
            <person name="Nazareth L."/>
            <person name="Reid J."/>
            <person name="Worley K."/>
            <person name="Petrosino J."/>
            <person name="Highlander S."/>
            <person name="Gibbs R."/>
        </authorList>
    </citation>
    <scope>NUCLEOTIDE SEQUENCE [LARGE SCALE GENOMIC DNA]</scope>
    <source>
        <strain evidence="1 2">SK1056</strain>
    </source>
</reference>
<organism evidence="1 2">
    <name type="scientific">Streptococcus sanguinis SK1056</name>
    <dbReference type="NCBI Taxonomy" id="888820"/>
    <lineage>
        <taxon>Bacteria</taxon>
        <taxon>Bacillati</taxon>
        <taxon>Bacillota</taxon>
        <taxon>Bacilli</taxon>
        <taxon>Lactobacillales</taxon>
        <taxon>Streptococcaceae</taxon>
        <taxon>Streptococcus</taxon>
    </lineage>
</organism>
<dbReference type="Gene3D" id="2.40.50.390">
    <property type="entry name" value="Conjugative transposon protein, DUF961"/>
    <property type="match status" value="1"/>
</dbReference>
<dbReference type="Proteomes" id="UP000004171">
    <property type="component" value="Unassembled WGS sequence"/>
</dbReference>
<dbReference type="PATRIC" id="fig|888820.3.peg.1481"/>